<name>A0A3Q3EEP0_9LABR</name>
<evidence type="ECO:0000256" key="1">
    <source>
        <dbReference type="ARBA" id="ARBA00004141"/>
    </source>
</evidence>
<feature type="region of interest" description="Disordered" evidence="6">
    <location>
        <begin position="743"/>
        <end position="790"/>
    </location>
</feature>
<reference evidence="10" key="2">
    <citation type="submission" date="2025-09" db="UniProtKB">
        <authorList>
            <consortium name="Ensembl"/>
        </authorList>
    </citation>
    <scope>IDENTIFICATION</scope>
</reference>
<feature type="domain" description="Ion transport" evidence="9">
    <location>
        <begin position="499"/>
        <end position="728"/>
    </location>
</feature>
<feature type="transmembrane region" description="Helical" evidence="7">
    <location>
        <begin position="697"/>
        <end position="721"/>
    </location>
</feature>
<evidence type="ECO:0000256" key="6">
    <source>
        <dbReference type="SAM" id="MobiDB-lite"/>
    </source>
</evidence>
<accession>A0A3Q3EEP0</accession>
<feature type="domain" description="Ion transport" evidence="9">
    <location>
        <begin position="1225"/>
        <end position="1478"/>
    </location>
</feature>
<sequence>MTNLTVTLLGLCLRHSLPLSCANNTERVSILAILLNCVTLGMFQPCDHTPFLLQALDDGIFVFFAGEMVVKMVALGVIGQSGYLGDTWNRLDFFIVLVGMLEYSLDGHNVSLSAIRTVRVLRPLRAINRVPSMRILVTLLLDTLPMLGNVLALCFFVFFIFGIVGVQLWAGLLRNRCFMGEEVKIGYYQPDGTDDHPFICSTDRENGMRRCSDVPHRHVAGASCFLGAEEAPPEIGPTVDQPVSCVNWYQYYNQCRAGEVNPHKGAINFDNIGYAWIAIFQVITLEGWVDIMYYVMDAHSFYNFIYFIFLIIVGSFFMINLCLVVIATQFSETKQREHALMKSEQHARQLHQSASTLASDSQPGSCYEEIIRYLAHLGRKACRRLLRCYAQKRTQFHCGCAGHPAITLPGEVPVDSPACPYCMYYNQLGDTENVREQIEDQQHGYNNSCPGNSPCHSNSPCHCSSPCHGDAQVSEPKKRLLERCWAGPRTKLDLIVGSRYFNRGIMIAILINTLSMGIEYHEQPQELTDVLEISNMVFTSLFSLEMLLKVMALGLFGYLKNPYNGFDSVIVIISVWEIVGEAEGGLSVLRTFRLLRVLKLVRFLPALRRQLVVLMKTMDNVATFCMLLMLFIFIFSILGMHLFGCKFGLQENSGDTLPDRKNFDSLLWATVTVFQILTQEDWNAVLYNGMASTTPLAALYFVALMTFGNYVLFNLLVAILVEGFQAEVRAKMGFSIRLSSQSLWDSGPESRRSSWTSIGRAPSLHRKSQSGEMESLLSDTHTSSIPSSREQSLDQPEYLQVPMLHQADCNGTSFHPSDHCFDDAPQTTHYNSDQEDEEIEEVHSFSYANKCVCVCLFVCSLQSLCKKLKKILEPYEPQWCLEHEEWALYLFSPNNHFRQWCQKIIGHKMFDHIILLFIFLNCITIALERPDIHPNSMERVFLSVSNYIFTVIFVGEMMIKVVAMGLYFGKGVYLQSSWNILDGVLVFVSLVDILVSIASAGGNRILGILRVLRLLRTLRPLRVISRAPGLKLVVETLITSLRPIGNIVLICCAFFIVFGILGVQLFKGKFFYCDGLDVSNITNKTQCLEEGHRWARRKYNFDNLGQALMSLFVLSCKDGWVSIMYDGLDAVGVDQQVKTNNNPWMLLFFISFLLIVSFFVLNMFVGVVVENFHKCRQEQEEEEARLREEKRQKRLEKRRRRAQEKPYFADYSPLRRSIHTVCTSSYMDLFICAIIFTNLLTMSMEHYNQPKYLEEILKYCNYVFTVVFVIEAILKLIAFGLRRFFKERWNQLDLAIVLLSIMGITLEEIEMNASLPINPTIIRIMRVLRITRVLKLLKMATGMRALLDTVMQALPQVGNLGLLFMLLFFIYAALGVELFGKLECSEENPCEGLSRHATFDNFGMAFLTLFRVSTGDNWNGIMKDTLRECRPQERHCLTYLPLISPVYFVTFVLTAQFVLVNVVVAVLMKHLEDSNKEAQLEEMEEREEKREMEEKKEREERREREEANRRHSMASLGGDLQGPNYALTLWIRAAQLTIWQRLTLLFQLSLPHHNASDLPAYTH</sequence>
<dbReference type="Ensembl" id="ENSLBET00000006257.1">
    <property type="protein sequence ID" value="ENSLBEP00000005956.1"/>
    <property type="gene ID" value="ENSLBEG00000004509.1"/>
</dbReference>
<keyword evidence="11" id="KW-1185">Reference proteome</keyword>
<feature type="transmembrane region" description="Helical" evidence="7">
    <location>
        <begin position="621"/>
        <end position="643"/>
    </location>
</feature>
<dbReference type="GO" id="GO:0043005">
    <property type="term" value="C:neuron projection"/>
    <property type="evidence" value="ECO:0007669"/>
    <property type="project" value="TreeGrafter"/>
</dbReference>
<keyword evidence="4 7" id="KW-0472">Membrane</keyword>
<dbReference type="Gene3D" id="1.20.120.350">
    <property type="entry name" value="Voltage-gated potassium channels. Chain C"/>
    <property type="match status" value="4"/>
</dbReference>
<dbReference type="GO" id="GO:0045956">
    <property type="term" value="P:positive regulation of calcium ion-dependent exocytosis"/>
    <property type="evidence" value="ECO:0007669"/>
    <property type="project" value="TreeGrafter"/>
</dbReference>
<feature type="signal peptide" evidence="8">
    <location>
        <begin position="1"/>
        <end position="22"/>
    </location>
</feature>
<feature type="chain" id="PRO_5045316140" description="Ion transport domain-containing protein" evidence="8">
    <location>
        <begin position="23"/>
        <end position="1563"/>
    </location>
</feature>
<dbReference type="GeneTree" id="ENSGT00940000156666"/>
<feature type="transmembrane region" description="Helical" evidence="7">
    <location>
        <begin position="1044"/>
        <end position="1066"/>
    </location>
</feature>
<dbReference type="GO" id="GO:0086010">
    <property type="term" value="P:membrane depolarization during action potential"/>
    <property type="evidence" value="ECO:0007669"/>
    <property type="project" value="TreeGrafter"/>
</dbReference>
<dbReference type="Proteomes" id="UP000261660">
    <property type="component" value="Unplaced"/>
</dbReference>
<dbReference type="PANTHER" id="PTHR10037">
    <property type="entry name" value="VOLTAGE-GATED CATION CHANNEL CALCIUM AND SODIUM"/>
    <property type="match status" value="1"/>
</dbReference>
<evidence type="ECO:0000313" key="10">
    <source>
        <dbReference type="Ensembl" id="ENSLBEP00000005956.1"/>
    </source>
</evidence>
<comment type="subcellular location">
    <subcellularLocation>
        <location evidence="1">Membrane</location>
        <topology evidence="1">Multi-pass membrane protein</topology>
    </subcellularLocation>
</comment>
<dbReference type="InterPro" id="IPR005821">
    <property type="entry name" value="Ion_trans_dom"/>
</dbReference>
<dbReference type="GO" id="GO:0008332">
    <property type="term" value="F:low voltage-gated calcium channel activity"/>
    <property type="evidence" value="ECO:0007669"/>
    <property type="project" value="TreeGrafter"/>
</dbReference>
<feature type="region of interest" description="Disordered" evidence="6">
    <location>
        <begin position="1477"/>
        <end position="1516"/>
    </location>
</feature>
<feature type="compositionally biased region" description="Polar residues" evidence="6">
    <location>
        <begin position="777"/>
        <end position="790"/>
    </location>
</feature>
<dbReference type="PANTHER" id="PTHR10037:SF192">
    <property type="entry name" value="VOLTAGE-DEPENDENT T-TYPE CALCIUM CHANNEL SUBUNIT ALPHA-1H"/>
    <property type="match status" value="1"/>
</dbReference>
<feature type="transmembrane region" description="Helical" evidence="7">
    <location>
        <begin position="500"/>
        <end position="518"/>
    </location>
</feature>
<keyword evidence="8" id="KW-0732">Signal</keyword>
<feature type="transmembrane region" description="Helical" evidence="7">
    <location>
        <begin position="274"/>
        <end position="295"/>
    </location>
</feature>
<dbReference type="InterPro" id="IPR027359">
    <property type="entry name" value="Volt_channel_dom_sf"/>
</dbReference>
<dbReference type="GO" id="GO:0005248">
    <property type="term" value="F:voltage-gated sodium channel activity"/>
    <property type="evidence" value="ECO:0007669"/>
    <property type="project" value="TreeGrafter"/>
</dbReference>
<organism evidence="10 11">
    <name type="scientific">Labrus bergylta</name>
    <name type="common">ballan wrasse</name>
    <dbReference type="NCBI Taxonomy" id="56723"/>
    <lineage>
        <taxon>Eukaryota</taxon>
        <taxon>Metazoa</taxon>
        <taxon>Chordata</taxon>
        <taxon>Craniata</taxon>
        <taxon>Vertebrata</taxon>
        <taxon>Euteleostomi</taxon>
        <taxon>Actinopterygii</taxon>
        <taxon>Neopterygii</taxon>
        <taxon>Teleostei</taxon>
        <taxon>Neoteleostei</taxon>
        <taxon>Acanthomorphata</taxon>
        <taxon>Eupercaria</taxon>
        <taxon>Labriformes</taxon>
        <taxon>Labridae</taxon>
        <taxon>Labrus</taxon>
    </lineage>
</organism>
<proteinExistence type="predicted"/>
<dbReference type="InParanoid" id="A0A3Q3EEP0"/>
<evidence type="ECO:0000259" key="9">
    <source>
        <dbReference type="Pfam" id="PF00520"/>
    </source>
</evidence>
<dbReference type="SUPFAM" id="SSF81324">
    <property type="entry name" value="Voltage-gated potassium channels"/>
    <property type="match status" value="4"/>
</dbReference>
<feature type="transmembrane region" description="Helical" evidence="7">
    <location>
        <begin position="150"/>
        <end position="170"/>
    </location>
</feature>
<feature type="transmembrane region" description="Helical" evidence="7">
    <location>
        <begin position="1353"/>
        <end position="1374"/>
    </location>
</feature>
<keyword evidence="2 7" id="KW-0812">Transmembrane</keyword>
<evidence type="ECO:0000256" key="8">
    <source>
        <dbReference type="SAM" id="SignalP"/>
    </source>
</evidence>
<feature type="transmembrane region" description="Helical" evidence="7">
    <location>
        <begin position="947"/>
        <end position="968"/>
    </location>
</feature>
<protein>
    <recommendedName>
        <fullName evidence="9">Ion transport domain-containing protein</fullName>
    </recommendedName>
</protein>
<dbReference type="GO" id="GO:0070509">
    <property type="term" value="P:calcium ion import"/>
    <property type="evidence" value="ECO:0007669"/>
    <property type="project" value="TreeGrafter"/>
</dbReference>
<keyword evidence="3 7" id="KW-1133">Transmembrane helix</keyword>
<feature type="transmembrane region" description="Helical" evidence="7">
    <location>
        <begin position="1145"/>
        <end position="1169"/>
    </location>
</feature>
<feature type="compositionally biased region" description="Basic and acidic residues" evidence="6">
    <location>
        <begin position="1486"/>
        <end position="1509"/>
    </location>
</feature>
<feature type="transmembrane region" description="Helical" evidence="7">
    <location>
        <begin position="980"/>
        <end position="1000"/>
    </location>
</feature>
<evidence type="ECO:0000256" key="3">
    <source>
        <dbReference type="ARBA" id="ARBA00022989"/>
    </source>
</evidence>
<evidence type="ECO:0000256" key="4">
    <source>
        <dbReference type="ARBA" id="ARBA00023136"/>
    </source>
</evidence>
<feature type="transmembrane region" description="Helical" evidence="7">
    <location>
        <begin position="538"/>
        <end position="559"/>
    </location>
</feature>
<feature type="domain" description="Ion transport" evidence="9">
    <location>
        <begin position="26"/>
        <end position="337"/>
    </location>
</feature>
<keyword evidence="5" id="KW-0175">Coiled coil</keyword>
<dbReference type="STRING" id="56723.ENSLBEP00000005956"/>
<dbReference type="Pfam" id="PF00520">
    <property type="entry name" value="Ion_trans"/>
    <property type="match status" value="4"/>
</dbReference>
<evidence type="ECO:0000256" key="2">
    <source>
        <dbReference type="ARBA" id="ARBA00022692"/>
    </source>
</evidence>
<evidence type="ECO:0000313" key="11">
    <source>
        <dbReference type="Proteomes" id="UP000261660"/>
    </source>
</evidence>
<dbReference type="InterPro" id="IPR043203">
    <property type="entry name" value="VGCC_Ca_Na"/>
</dbReference>
<evidence type="ECO:0000256" key="5">
    <source>
        <dbReference type="SAM" id="Coils"/>
    </source>
</evidence>
<dbReference type="GO" id="GO:0001518">
    <property type="term" value="C:voltage-gated sodium channel complex"/>
    <property type="evidence" value="ECO:0007669"/>
    <property type="project" value="TreeGrafter"/>
</dbReference>
<reference evidence="10" key="1">
    <citation type="submission" date="2025-08" db="UniProtKB">
        <authorList>
            <consortium name="Ensembl"/>
        </authorList>
    </citation>
    <scope>IDENTIFICATION</scope>
</reference>
<dbReference type="Gene3D" id="1.10.287.70">
    <property type="match status" value="4"/>
</dbReference>
<feature type="transmembrane region" description="Helical" evidence="7">
    <location>
        <begin position="1225"/>
        <end position="1242"/>
    </location>
</feature>
<evidence type="ECO:0000256" key="7">
    <source>
        <dbReference type="SAM" id="Phobius"/>
    </source>
</evidence>
<feature type="coiled-coil region" evidence="5">
    <location>
        <begin position="1169"/>
        <end position="1205"/>
    </location>
</feature>
<feature type="transmembrane region" description="Helical" evidence="7">
    <location>
        <begin position="301"/>
        <end position="326"/>
    </location>
</feature>
<feature type="transmembrane region" description="Helical" evidence="7">
    <location>
        <begin position="1262"/>
        <end position="1281"/>
    </location>
</feature>
<feature type="transmembrane region" description="Helical" evidence="7">
    <location>
        <begin position="1447"/>
        <end position="1468"/>
    </location>
</feature>
<feature type="domain" description="Ion transport" evidence="9">
    <location>
        <begin position="907"/>
        <end position="1179"/>
    </location>
</feature>